<name>D9PL40_9ZZZZ</name>
<gene>
    <name evidence="3" type="ORF">LDC_2263</name>
</gene>
<dbReference type="EMBL" id="ADZX01000681">
    <property type="protein sequence ID" value="EFK95728.1"/>
    <property type="molecule type" value="Genomic_DNA"/>
</dbReference>
<reference evidence="3" key="1">
    <citation type="submission" date="2010-07" db="EMBL/GenBank/DDBJ databases">
        <authorList>
            <consortium name="CONSOLIDER consortium CSD2007-00005"/>
            <person name="Guazzaroni M.-E."/>
            <person name="Richter M."/>
            <person name="Garcia-Salamanca A."/>
            <person name="Yarza P."/>
            <person name="Ferrer M."/>
        </authorList>
    </citation>
    <scope>NUCLEOTIDE SEQUENCE</scope>
</reference>
<reference evidence="3" key="2">
    <citation type="journal article" date="2011" name="Microb. Ecol.">
        <title>Taxonomic and Functional Metagenomic Profiling of the Microbial Community in the Anoxic Sediment of a Sub-saline Shallow Lake (Laguna de Carrizo, Central Spain).</title>
        <authorList>
            <person name="Ferrer M."/>
            <person name="Guazzaroni M.E."/>
            <person name="Richter M."/>
            <person name="Garcia-Salamanca A."/>
            <person name="Yarza P."/>
            <person name="Suarez-Suarez A."/>
            <person name="Solano J."/>
            <person name="Alcaide M."/>
            <person name="van Dillewijn P."/>
            <person name="Molina-Henares M.A."/>
            <person name="Lopez-Cortes N."/>
            <person name="Al-Ramahi Y."/>
            <person name="Guerrero C."/>
            <person name="Acosta A."/>
            <person name="de Eugenio L.I."/>
            <person name="Martinez V."/>
            <person name="Marques S."/>
            <person name="Rojo F."/>
            <person name="Santero E."/>
            <person name="Genilloud O."/>
            <person name="Perez-Perez J."/>
            <person name="Rossello-Mora R."/>
            <person name="Ramos J.L."/>
        </authorList>
    </citation>
    <scope>NUCLEOTIDE SEQUENCE</scope>
</reference>
<comment type="caution">
    <text evidence="3">The sequence shown here is derived from an EMBL/GenBank/DDBJ whole genome shotgun (WGS) entry which is preliminary data.</text>
</comment>
<proteinExistence type="predicted"/>
<dbReference type="SUPFAM" id="SSF116734">
    <property type="entry name" value="DNA methylase specificity domain"/>
    <property type="match status" value="1"/>
</dbReference>
<keyword evidence="1" id="KW-0680">Restriction system</keyword>
<evidence type="ECO:0000256" key="1">
    <source>
        <dbReference type="ARBA" id="ARBA00022747"/>
    </source>
</evidence>
<sequence>MTQNQPKIEKLISELCPNGVEFLELGDITIWDKRFNGVEKLKQSKVISFKHVSASHLKNLQVDNGEVKLLATGKFDGWTTKELAGENLNNGEVISVPSGGSANLKYYNGDFVDSGNILAIAKDESINLKYIYYFY</sequence>
<protein>
    <submittedName>
        <fullName evidence="3">Type I restriction enzyme S protein</fullName>
    </submittedName>
</protein>
<accession>D9PL40</accession>
<evidence type="ECO:0000313" key="3">
    <source>
        <dbReference type="EMBL" id="EFK95728.1"/>
    </source>
</evidence>
<organism evidence="3">
    <name type="scientific">sediment metagenome</name>
    <dbReference type="NCBI Taxonomy" id="749907"/>
    <lineage>
        <taxon>unclassified sequences</taxon>
        <taxon>metagenomes</taxon>
        <taxon>ecological metagenomes</taxon>
    </lineage>
</organism>
<dbReference type="GO" id="GO:0009307">
    <property type="term" value="P:DNA restriction-modification system"/>
    <property type="evidence" value="ECO:0007669"/>
    <property type="project" value="UniProtKB-KW"/>
</dbReference>
<keyword evidence="2" id="KW-0238">DNA-binding</keyword>
<evidence type="ECO:0000256" key="2">
    <source>
        <dbReference type="ARBA" id="ARBA00023125"/>
    </source>
</evidence>
<dbReference type="Gene3D" id="3.90.220.20">
    <property type="entry name" value="DNA methylase specificity domains"/>
    <property type="match status" value="1"/>
</dbReference>
<dbReference type="InterPro" id="IPR044946">
    <property type="entry name" value="Restrct_endonuc_typeI_TRD_sf"/>
</dbReference>
<dbReference type="GO" id="GO:0003677">
    <property type="term" value="F:DNA binding"/>
    <property type="evidence" value="ECO:0007669"/>
    <property type="project" value="UniProtKB-KW"/>
</dbReference>
<dbReference type="AlphaFoldDB" id="D9PL40"/>